<name>A0ABN9STH0_9DINO</name>
<proteinExistence type="predicted"/>
<dbReference type="Proteomes" id="UP001189429">
    <property type="component" value="Unassembled WGS sequence"/>
</dbReference>
<accession>A0ABN9STH0</accession>
<organism evidence="1 2">
    <name type="scientific">Prorocentrum cordatum</name>
    <dbReference type="NCBI Taxonomy" id="2364126"/>
    <lineage>
        <taxon>Eukaryota</taxon>
        <taxon>Sar</taxon>
        <taxon>Alveolata</taxon>
        <taxon>Dinophyceae</taxon>
        <taxon>Prorocentrales</taxon>
        <taxon>Prorocentraceae</taxon>
        <taxon>Prorocentrum</taxon>
    </lineage>
</organism>
<keyword evidence="2" id="KW-1185">Reference proteome</keyword>
<reference evidence="1" key="1">
    <citation type="submission" date="2023-10" db="EMBL/GenBank/DDBJ databases">
        <authorList>
            <person name="Chen Y."/>
            <person name="Shah S."/>
            <person name="Dougan E. K."/>
            <person name="Thang M."/>
            <person name="Chan C."/>
        </authorList>
    </citation>
    <scope>NUCLEOTIDE SEQUENCE [LARGE SCALE GENOMIC DNA]</scope>
</reference>
<evidence type="ECO:0008006" key="3">
    <source>
        <dbReference type="Google" id="ProtNLM"/>
    </source>
</evidence>
<evidence type="ECO:0000313" key="1">
    <source>
        <dbReference type="EMBL" id="CAK0835759.1"/>
    </source>
</evidence>
<gene>
    <name evidence="1" type="ORF">PCOR1329_LOCUS32468</name>
</gene>
<sequence length="132" mass="14863">ANSGNGEKPAEPRAYLRVWETVLKSFLNACGRGEFDVTPPREPWGSCKVEQKTGAIYATELASDSDERRGVGIDRRLQSRMQFCDYLKGQEERRKGGVDQLWSSVAENAQTVDVDDFNERAKTAWEHIDPGK</sequence>
<feature type="non-terminal residue" evidence="1">
    <location>
        <position position="132"/>
    </location>
</feature>
<protein>
    <recommendedName>
        <fullName evidence="3">Histone acetyltransferase</fullName>
    </recommendedName>
</protein>
<dbReference type="EMBL" id="CAUYUJ010013187">
    <property type="protein sequence ID" value="CAK0835759.1"/>
    <property type="molecule type" value="Genomic_DNA"/>
</dbReference>
<feature type="non-terminal residue" evidence="1">
    <location>
        <position position="1"/>
    </location>
</feature>
<evidence type="ECO:0000313" key="2">
    <source>
        <dbReference type="Proteomes" id="UP001189429"/>
    </source>
</evidence>
<comment type="caution">
    <text evidence="1">The sequence shown here is derived from an EMBL/GenBank/DDBJ whole genome shotgun (WGS) entry which is preliminary data.</text>
</comment>